<proteinExistence type="predicted"/>
<dbReference type="AlphaFoldDB" id="A0A644ZZ78"/>
<dbReference type="EMBL" id="VSSQ01010999">
    <property type="protein sequence ID" value="MPM45738.1"/>
    <property type="molecule type" value="Genomic_DNA"/>
</dbReference>
<sequence>MPNLWNGEENNEKTMKKLTLLLFSLLVSAVIFAQQSNLTDVVYLKNGSILRGIIIEQIPNESIKLQTADNNILVYKTDEIERITKEPVSNRNNFRNNDERKGFIGLSLGAAFPVGDASGMPIGATLSLIDFGYLFTQNIGIAGKWFGNGHAENGVSFGVGGLMAGFLASTPISPKANFEGRGLIGLGTFTAEYAGESASSDAYFAYDLGVGVRINTSNKVSLLINADYIGMSDYNSVNVTFGVAFRLR</sequence>
<name>A0A644ZZ78_9ZZZZ</name>
<comment type="caution">
    <text evidence="1">The sequence shown here is derived from an EMBL/GenBank/DDBJ whole genome shotgun (WGS) entry which is preliminary data.</text>
</comment>
<organism evidence="1">
    <name type="scientific">bioreactor metagenome</name>
    <dbReference type="NCBI Taxonomy" id="1076179"/>
    <lineage>
        <taxon>unclassified sequences</taxon>
        <taxon>metagenomes</taxon>
        <taxon>ecological metagenomes</taxon>
    </lineage>
</organism>
<protein>
    <recommendedName>
        <fullName evidence="2">Outer membrane protein beta-barrel domain-containing protein</fullName>
    </recommendedName>
</protein>
<gene>
    <name evidence="1" type="ORF">SDC9_92429</name>
</gene>
<dbReference type="InterPro" id="IPR011250">
    <property type="entry name" value="OMP/PagP_B-barrel"/>
</dbReference>
<accession>A0A644ZZ78</accession>
<reference evidence="1" key="1">
    <citation type="submission" date="2019-08" db="EMBL/GenBank/DDBJ databases">
        <authorList>
            <person name="Kucharzyk K."/>
            <person name="Murdoch R.W."/>
            <person name="Higgins S."/>
            <person name="Loffler F."/>
        </authorList>
    </citation>
    <scope>NUCLEOTIDE SEQUENCE</scope>
</reference>
<dbReference type="SUPFAM" id="SSF56925">
    <property type="entry name" value="OMPA-like"/>
    <property type="match status" value="1"/>
</dbReference>
<evidence type="ECO:0000313" key="1">
    <source>
        <dbReference type="EMBL" id="MPM45738.1"/>
    </source>
</evidence>
<evidence type="ECO:0008006" key="2">
    <source>
        <dbReference type="Google" id="ProtNLM"/>
    </source>
</evidence>